<dbReference type="RefSeq" id="WP_264727887.1">
    <property type="nucleotide sequence ID" value="NZ_JAPDNR010000001.1"/>
</dbReference>
<accession>A0ABT3IGB8</accession>
<sequence>MFTLFVIGWGTVLFLINQNAERKKAINLALINSKDGYGKGIIMKKRSYKGHSITVKYKIGNDMYQYEGGWDHNPDNLQEGDSIRFRYAVDTPAIIITELEDGY</sequence>
<reference evidence="1 2" key="1">
    <citation type="submission" date="2022-10" db="EMBL/GenBank/DDBJ databases">
        <title>Chitinophaga nivalis PC15 sp. nov., isolated from Pyeongchang county, South Korea.</title>
        <authorList>
            <person name="Trinh H.N."/>
        </authorList>
    </citation>
    <scope>NUCLEOTIDE SEQUENCE [LARGE SCALE GENOMIC DNA]</scope>
    <source>
        <strain evidence="1 2">PC14</strain>
    </source>
</reference>
<proteinExistence type="predicted"/>
<evidence type="ECO:0000313" key="2">
    <source>
        <dbReference type="Proteomes" id="UP001207742"/>
    </source>
</evidence>
<evidence type="ECO:0000313" key="1">
    <source>
        <dbReference type="EMBL" id="MCW3482999.1"/>
    </source>
</evidence>
<dbReference type="Proteomes" id="UP001207742">
    <property type="component" value="Unassembled WGS sequence"/>
</dbReference>
<organism evidence="1 2">
    <name type="scientific">Chitinophaga nivalis</name>
    <dbReference type="NCBI Taxonomy" id="2991709"/>
    <lineage>
        <taxon>Bacteria</taxon>
        <taxon>Pseudomonadati</taxon>
        <taxon>Bacteroidota</taxon>
        <taxon>Chitinophagia</taxon>
        <taxon>Chitinophagales</taxon>
        <taxon>Chitinophagaceae</taxon>
        <taxon>Chitinophaga</taxon>
    </lineage>
</organism>
<gene>
    <name evidence="1" type="ORF">OL497_03805</name>
</gene>
<keyword evidence="2" id="KW-1185">Reference proteome</keyword>
<comment type="caution">
    <text evidence="1">The sequence shown here is derived from an EMBL/GenBank/DDBJ whole genome shotgun (WGS) entry which is preliminary data.</text>
</comment>
<protein>
    <submittedName>
        <fullName evidence="1">B3 domain-containing protein</fullName>
    </submittedName>
</protein>
<dbReference type="EMBL" id="JAPDNS010000001">
    <property type="protein sequence ID" value="MCW3482999.1"/>
    <property type="molecule type" value="Genomic_DNA"/>
</dbReference>
<name>A0ABT3IGB8_9BACT</name>